<name>A0ABW8C4Q8_9ACTN</name>
<organism evidence="4 5">
    <name type="scientific">Streptomyces fildesensis</name>
    <dbReference type="NCBI Taxonomy" id="375757"/>
    <lineage>
        <taxon>Bacteria</taxon>
        <taxon>Bacillati</taxon>
        <taxon>Actinomycetota</taxon>
        <taxon>Actinomycetes</taxon>
        <taxon>Kitasatosporales</taxon>
        <taxon>Streptomycetaceae</taxon>
        <taxon>Streptomyces</taxon>
    </lineage>
</organism>
<evidence type="ECO:0008006" key="6">
    <source>
        <dbReference type="Google" id="ProtNLM"/>
    </source>
</evidence>
<evidence type="ECO:0000256" key="1">
    <source>
        <dbReference type="SAM" id="MobiDB-lite"/>
    </source>
</evidence>
<dbReference type="Proteomes" id="UP001614394">
    <property type="component" value="Unassembled WGS sequence"/>
</dbReference>
<feature type="compositionally biased region" description="Polar residues" evidence="1">
    <location>
        <begin position="32"/>
        <end position="44"/>
    </location>
</feature>
<feature type="transmembrane region" description="Helical" evidence="2">
    <location>
        <begin position="236"/>
        <end position="256"/>
    </location>
</feature>
<dbReference type="EMBL" id="JBITYG010000002">
    <property type="protein sequence ID" value="MFI9100365.1"/>
    <property type="molecule type" value="Genomic_DNA"/>
</dbReference>
<dbReference type="RefSeq" id="WP_399645469.1">
    <property type="nucleotide sequence ID" value="NZ_JBITYG010000002.1"/>
</dbReference>
<protein>
    <recommendedName>
        <fullName evidence="6">Secreted protein</fullName>
    </recommendedName>
</protein>
<accession>A0ABW8C4Q8</accession>
<keyword evidence="3" id="KW-0732">Signal</keyword>
<feature type="signal peptide" evidence="3">
    <location>
        <begin position="1"/>
        <end position="26"/>
    </location>
</feature>
<keyword evidence="2" id="KW-1133">Transmembrane helix</keyword>
<feature type="chain" id="PRO_5047464129" description="Secreted protein" evidence="3">
    <location>
        <begin position="27"/>
        <end position="288"/>
    </location>
</feature>
<evidence type="ECO:0000256" key="2">
    <source>
        <dbReference type="SAM" id="Phobius"/>
    </source>
</evidence>
<keyword evidence="2" id="KW-0812">Transmembrane</keyword>
<keyword evidence="2" id="KW-0472">Membrane</keyword>
<gene>
    <name evidence="4" type="ORF">ACIGXA_07550</name>
</gene>
<evidence type="ECO:0000256" key="3">
    <source>
        <dbReference type="SAM" id="SignalP"/>
    </source>
</evidence>
<evidence type="ECO:0000313" key="4">
    <source>
        <dbReference type="EMBL" id="MFI9100365.1"/>
    </source>
</evidence>
<reference evidence="4 5" key="1">
    <citation type="submission" date="2024-10" db="EMBL/GenBank/DDBJ databases">
        <title>The Natural Products Discovery Center: Release of the First 8490 Sequenced Strains for Exploring Actinobacteria Biosynthetic Diversity.</title>
        <authorList>
            <person name="Kalkreuter E."/>
            <person name="Kautsar S.A."/>
            <person name="Yang D."/>
            <person name="Bader C.D."/>
            <person name="Teijaro C.N."/>
            <person name="Fluegel L."/>
            <person name="Davis C.M."/>
            <person name="Simpson J.R."/>
            <person name="Lauterbach L."/>
            <person name="Steele A.D."/>
            <person name="Gui C."/>
            <person name="Meng S."/>
            <person name="Li G."/>
            <person name="Viehrig K."/>
            <person name="Ye F."/>
            <person name="Su P."/>
            <person name="Kiefer A.F."/>
            <person name="Nichols A."/>
            <person name="Cepeda A.J."/>
            <person name="Yan W."/>
            <person name="Fan B."/>
            <person name="Jiang Y."/>
            <person name="Adhikari A."/>
            <person name="Zheng C.-J."/>
            <person name="Schuster L."/>
            <person name="Cowan T.M."/>
            <person name="Smanski M.J."/>
            <person name="Chevrette M.G."/>
            <person name="De Carvalho L.P.S."/>
            <person name="Shen B."/>
        </authorList>
    </citation>
    <scope>NUCLEOTIDE SEQUENCE [LARGE SCALE GENOMIC DNA]</scope>
    <source>
        <strain evidence="4 5">NPDC053399</strain>
    </source>
</reference>
<proteinExistence type="predicted"/>
<feature type="region of interest" description="Disordered" evidence="1">
    <location>
        <begin position="257"/>
        <end position="288"/>
    </location>
</feature>
<feature type="compositionally biased region" description="Low complexity" evidence="1">
    <location>
        <begin position="45"/>
        <end position="55"/>
    </location>
</feature>
<feature type="region of interest" description="Disordered" evidence="1">
    <location>
        <begin position="27"/>
        <end position="55"/>
    </location>
</feature>
<evidence type="ECO:0000313" key="5">
    <source>
        <dbReference type="Proteomes" id="UP001614394"/>
    </source>
</evidence>
<comment type="caution">
    <text evidence="4">The sequence shown here is derived from an EMBL/GenBank/DDBJ whole genome shotgun (WGS) entry which is preliminary data.</text>
</comment>
<keyword evidence="5" id="KW-1185">Reference proteome</keyword>
<sequence>MRTTRLVTAALLTGAALLGPAATALADTPGASPSTDAGASSSASPGTEEAAPTEAGTAFRTATAIRQGQAATAAASTGDYLYWMFPAAAGQTATAKATVTLPDQAGRHGAQTWQIDVYDGLRRRQPCVSGDRTVKSPDSGPSVTLTCTLRTVRPIADTRSNDPLPGAYYVRLTVIDLPADDLGQPFKAEVLATTKDAGGAHSEGGELAVPLTPATQPDALAAPEDGWTSGWWSDRWLWTAGGGVLGALAAIGGYTLTRGPRRSSARVPAQGYAGPPSGSRDADAYSRR</sequence>